<dbReference type="InterPro" id="IPR016024">
    <property type="entry name" value="ARM-type_fold"/>
</dbReference>
<name>A0A518GQG9_9PLAN</name>
<protein>
    <submittedName>
        <fullName evidence="6">HEAT repeat protein</fullName>
    </submittedName>
</protein>
<dbReference type="OrthoDB" id="9770043at2"/>
<evidence type="ECO:0000256" key="3">
    <source>
        <dbReference type="ARBA" id="ARBA00023004"/>
    </source>
</evidence>
<keyword evidence="7" id="KW-1185">Reference proteome</keyword>
<dbReference type="AlphaFoldDB" id="A0A518GQG9"/>
<dbReference type="InterPro" id="IPR009056">
    <property type="entry name" value="Cyt_c-like_dom"/>
</dbReference>
<dbReference type="InterPro" id="IPR013427">
    <property type="entry name" value="Haem-bd_dom_put"/>
</dbReference>
<reference evidence="6 7" key="1">
    <citation type="submission" date="2019-02" db="EMBL/GenBank/DDBJ databases">
        <title>Deep-cultivation of Planctomycetes and their phenomic and genomic characterization uncovers novel biology.</title>
        <authorList>
            <person name="Wiegand S."/>
            <person name="Jogler M."/>
            <person name="Boedeker C."/>
            <person name="Pinto D."/>
            <person name="Vollmers J."/>
            <person name="Rivas-Marin E."/>
            <person name="Kohn T."/>
            <person name="Peeters S.H."/>
            <person name="Heuer A."/>
            <person name="Rast P."/>
            <person name="Oberbeckmann S."/>
            <person name="Bunk B."/>
            <person name="Jeske O."/>
            <person name="Meyerdierks A."/>
            <person name="Storesund J.E."/>
            <person name="Kallscheuer N."/>
            <person name="Luecker S."/>
            <person name="Lage O.M."/>
            <person name="Pohl T."/>
            <person name="Merkel B.J."/>
            <person name="Hornburger P."/>
            <person name="Mueller R.-W."/>
            <person name="Bruemmer F."/>
            <person name="Labrenz M."/>
            <person name="Spormann A.M."/>
            <person name="Op den Camp H."/>
            <person name="Overmann J."/>
            <person name="Amann R."/>
            <person name="Jetten M.S.M."/>
            <person name="Mascher T."/>
            <person name="Medema M.H."/>
            <person name="Devos D.P."/>
            <person name="Kaster A.-K."/>
            <person name="Ovreas L."/>
            <person name="Rohde M."/>
            <person name="Galperin M.Y."/>
            <person name="Jogler C."/>
        </authorList>
    </citation>
    <scope>NUCLEOTIDE SEQUENCE [LARGE SCALE GENOMIC DNA]</scope>
    <source>
        <strain evidence="6 7">Spb1</strain>
    </source>
</reference>
<evidence type="ECO:0000259" key="5">
    <source>
        <dbReference type="PROSITE" id="PS51007"/>
    </source>
</evidence>
<dbReference type="InterPro" id="IPR013428">
    <property type="entry name" value="Membrane-bound_put_N"/>
</dbReference>
<keyword evidence="3 4" id="KW-0408">Iron</keyword>
<dbReference type="PROSITE" id="PS51007">
    <property type="entry name" value="CYTC"/>
    <property type="match status" value="1"/>
</dbReference>
<dbReference type="Gene3D" id="2.120.10.30">
    <property type="entry name" value="TolB, C-terminal domain"/>
    <property type="match status" value="1"/>
</dbReference>
<dbReference type="Pfam" id="PF13646">
    <property type="entry name" value="HEAT_2"/>
    <property type="match status" value="1"/>
</dbReference>
<dbReference type="SUPFAM" id="SSF50952">
    <property type="entry name" value="Soluble quinoprotein glucose dehydrogenase"/>
    <property type="match status" value="1"/>
</dbReference>
<dbReference type="Proteomes" id="UP000315349">
    <property type="component" value="Chromosome"/>
</dbReference>
<dbReference type="SUPFAM" id="SSF46626">
    <property type="entry name" value="Cytochrome c"/>
    <property type="match status" value="1"/>
</dbReference>
<organism evidence="6 7">
    <name type="scientific">Planctopirus ephydatiae</name>
    <dbReference type="NCBI Taxonomy" id="2528019"/>
    <lineage>
        <taxon>Bacteria</taxon>
        <taxon>Pseudomonadati</taxon>
        <taxon>Planctomycetota</taxon>
        <taxon>Planctomycetia</taxon>
        <taxon>Planctomycetales</taxon>
        <taxon>Planctomycetaceae</taxon>
        <taxon>Planctopirus</taxon>
    </lineage>
</organism>
<dbReference type="GO" id="GO:0046872">
    <property type="term" value="F:metal ion binding"/>
    <property type="evidence" value="ECO:0007669"/>
    <property type="project" value="UniProtKB-KW"/>
</dbReference>
<dbReference type="PANTHER" id="PTHR33546:SF1">
    <property type="entry name" value="LARGE, MULTIFUNCTIONAL SECRETED PROTEIN"/>
    <property type="match status" value="1"/>
</dbReference>
<evidence type="ECO:0000256" key="2">
    <source>
        <dbReference type="ARBA" id="ARBA00022723"/>
    </source>
</evidence>
<evidence type="ECO:0000256" key="4">
    <source>
        <dbReference type="PROSITE-ProRule" id="PRU00433"/>
    </source>
</evidence>
<evidence type="ECO:0000313" key="6">
    <source>
        <dbReference type="EMBL" id="QDV30868.1"/>
    </source>
</evidence>
<dbReference type="NCBIfam" id="TIGR02604">
    <property type="entry name" value="Piru_Ver_Nterm"/>
    <property type="match status" value="1"/>
</dbReference>
<evidence type="ECO:0000256" key="1">
    <source>
        <dbReference type="ARBA" id="ARBA00022617"/>
    </source>
</evidence>
<gene>
    <name evidence="6" type="ORF">Spb1_28030</name>
</gene>
<proteinExistence type="predicted"/>
<accession>A0A518GQG9</accession>
<evidence type="ECO:0000313" key="7">
    <source>
        <dbReference type="Proteomes" id="UP000315349"/>
    </source>
</evidence>
<dbReference type="Pfam" id="PF23500">
    <property type="entry name" value="DUF7133"/>
    <property type="match status" value="1"/>
</dbReference>
<dbReference type="EMBL" id="CP036299">
    <property type="protein sequence ID" value="QDV30868.1"/>
    <property type="molecule type" value="Genomic_DNA"/>
</dbReference>
<dbReference type="InterPro" id="IPR055557">
    <property type="entry name" value="DUF7133"/>
</dbReference>
<dbReference type="KEGG" id="peh:Spb1_28030"/>
<dbReference type="Gene3D" id="1.25.10.10">
    <property type="entry name" value="Leucine-rich Repeat Variant"/>
    <property type="match status" value="3"/>
</dbReference>
<dbReference type="InterPro" id="IPR036909">
    <property type="entry name" value="Cyt_c-like_dom_sf"/>
</dbReference>
<sequence length="1110" mass="120739">MDRLSFRVAMLAWVFAAALPMIPESFGQETYSPPISEKSDEAELAKSRFKFPKGVEVKLAASEPELANPVAFCFDEQGNLYVAETFRQSKGVEDNRSHMNWLQDDLSAQTVADRVAYMRKHIADADKRYTKEHDRIRKLEDRDGDGVYETATVFADGFNDIADGTGAGILAWNGNVYYTCIPKLWMLTDTNGDGVADQKKVLSEGYGVRFAFRGHDSHGLAIGPDGRLYFSIGDRGYNITTPEGKLVNPDRGAVFRCEPDGSNLEVFATGLRNPQELAFDNRGRLFTGDNNSDGGDKARWTYVMRQSDTGWRMNYQYLNDRGPWNREKLWHPAHPEQAAYIVPPILNFSDGPSGLTHNPGTGLPAKYDDWFFLADFRGTPAISGIRALVNKPKGAGFEIAESEMFIWGILATDVDFGYDSNLYVTDWVNGWEGLGKGRVYRFADAENTSGSEVAKLFREGFADRSLDGLTKLLSHADYRVRQRAQFALVSRQAIQVLAQQATKGSSIFARLHAIWGLGQLARQKLPTAELLLPLLADPSAEVREATCVVLGDLRYQPAAAPLGKLLKDADAHVQAQAAIALGQLKGHGQEEALVEALTVSNNTDPFLRHALVVGLTGVGDSQQIAALLKNPSPAVRLAAVVALRRMESADLGIALSDADPLIVLEAARAIHDLPATTHLEKLAAVPIAGTTSDSLARRILNANYRIGNVESALRVAQVAANSSISESLRIEAIEELLNWNSPAVLDRVLGDYRPLATRNVEIAAAIRPLLTSMLASPTKVREAATKLAAKYGIEEVQPILREAALSVKAESSERLAALSALKSLKDSQLTEIASKLIDDANPEVRAGAAAVLVKLDGARSMKYLETLTPQSPSVEVQQGIATLASLSDEQAQKTLDAWFLRLADRSAPPEVWLDLIEAAQRKKSEVSKKALASFESSRDANDHLSKHRELVAGGDIERGRDIFFNRSEVSCQRCHRVGSQGGEVGPVLTKIGAEKSSEYLLEAIVDPNRVIAKGFETAILGMEDGRVLVGIIKSESNGKLILQPAEGQPITVNVAEIEERSVGKSGMPEDLAGKISRRDLRDLVAYLASLKQDVDAAAHGSSSAHGAAHP</sequence>
<dbReference type="InterPro" id="IPR011989">
    <property type="entry name" value="ARM-like"/>
</dbReference>
<dbReference type="Gene3D" id="1.10.760.10">
    <property type="entry name" value="Cytochrome c-like domain"/>
    <property type="match status" value="1"/>
</dbReference>
<dbReference type="GO" id="GO:0009055">
    <property type="term" value="F:electron transfer activity"/>
    <property type="evidence" value="ECO:0007669"/>
    <property type="project" value="InterPro"/>
</dbReference>
<feature type="domain" description="Cytochrome c" evidence="5">
    <location>
        <begin position="954"/>
        <end position="1091"/>
    </location>
</feature>
<dbReference type="InterPro" id="IPR011041">
    <property type="entry name" value="Quinoprot_gluc/sorb_DH_b-prop"/>
</dbReference>
<dbReference type="NCBIfam" id="TIGR02603">
    <property type="entry name" value="CxxCH_TIGR02603"/>
    <property type="match status" value="1"/>
</dbReference>
<dbReference type="InterPro" id="IPR011042">
    <property type="entry name" value="6-blade_b-propeller_TolB-like"/>
</dbReference>
<dbReference type="GO" id="GO:0020037">
    <property type="term" value="F:heme binding"/>
    <property type="evidence" value="ECO:0007669"/>
    <property type="project" value="InterPro"/>
</dbReference>
<dbReference type="SUPFAM" id="SSF48371">
    <property type="entry name" value="ARM repeat"/>
    <property type="match status" value="2"/>
</dbReference>
<dbReference type="PANTHER" id="PTHR33546">
    <property type="entry name" value="LARGE, MULTIFUNCTIONAL SECRETED PROTEIN-RELATED"/>
    <property type="match status" value="1"/>
</dbReference>
<keyword evidence="2 4" id="KW-0479">Metal-binding</keyword>
<dbReference type="RefSeq" id="WP_145304561.1">
    <property type="nucleotide sequence ID" value="NZ_CP036299.1"/>
</dbReference>
<keyword evidence="1 4" id="KW-0349">Heme</keyword>